<evidence type="ECO:0000313" key="11">
    <source>
        <dbReference type="Proteomes" id="UP000596827"/>
    </source>
</evidence>
<dbReference type="GO" id="GO:0009927">
    <property type="term" value="F:histidine phosphotransfer kinase activity"/>
    <property type="evidence" value="ECO:0007669"/>
    <property type="project" value="TreeGrafter"/>
</dbReference>
<feature type="modified residue" description="4-aspartylphosphate" evidence="6">
    <location>
        <position position="623"/>
    </location>
</feature>
<dbReference type="InterPro" id="IPR011006">
    <property type="entry name" value="CheY-like_superfamily"/>
</dbReference>
<evidence type="ECO:0000259" key="9">
    <source>
        <dbReference type="PROSITE" id="PS50110"/>
    </source>
</evidence>
<dbReference type="RefSeq" id="WP_187082886.1">
    <property type="nucleotide sequence ID" value="NZ_JACORU010000006.1"/>
</dbReference>
<dbReference type="Pfam" id="PF17158">
    <property type="entry name" value="MASE4"/>
    <property type="match status" value="1"/>
</dbReference>
<dbReference type="Pfam" id="PF02518">
    <property type="entry name" value="HATPase_c"/>
    <property type="match status" value="1"/>
</dbReference>
<dbReference type="InterPro" id="IPR005467">
    <property type="entry name" value="His_kinase_dom"/>
</dbReference>
<evidence type="ECO:0000313" key="10">
    <source>
        <dbReference type="EMBL" id="MBC5766415.1"/>
    </source>
</evidence>
<keyword evidence="7" id="KW-0812">Transmembrane</keyword>
<dbReference type="CDD" id="cd00156">
    <property type="entry name" value="REC"/>
    <property type="match status" value="1"/>
</dbReference>
<keyword evidence="11" id="KW-1185">Reference proteome</keyword>
<dbReference type="PANTHER" id="PTHR43047:SF63">
    <property type="entry name" value="HISTIDINE KINASE"/>
    <property type="match status" value="1"/>
</dbReference>
<dbReference type="SUPFAM" id="SSF47384">
    <property type="entry name" value="Homodimeric domain of signal transducing histidine kinase"/>
    <property type="match status" value="1"/>
</dbReference>
<dbReference type="Gene3D" id="1.10.287.130">
    <property type="match status" value="1"/>
</dbReference>
<dbReference type="Pfam" id="PF00072">
    <property type="entry name" value="Response_reg"/>
    <property type="match status" value="1"/>
</dbReference>
<dbReference type="GO" id="GO:0005886">
    <property type="term" value="C:plasma membrane"/>
    <property type="evidence" value="ECO:0007669"/>
    <property type="project" value="TreeGrafter"/>
</dbReference>
<dbReference type="FunFam" id="1.10.287.130:FF:000145">
    <property type="entry name" value="Sensory transduction histidine kinase"/>
    <property type="match status" value="1"/>
</dbReference>
<evidence type="ECO:0000256" key="5">
    <source>
        <dbReference type="ARBA" id="ARBA00022777"/>
    </source>
</evidence>
<dbReference type="GO" id="GO:0000155">
    <property type="term" value="F:phosphorelay sensor kinase activity"/>
    <property type="evidence" value="ECO:0007669"/>
    <property type="project" value="InterPro"/>
</dbReference>
<keyword evidence="7" id="KW-0472">Membrane</keyword>
<accession>A0A923S3G4</accession>
<feature type="domain" description="Response regulatory" evidence="9">
    <location>
        <begin position="574"/>
        <end position="688"/>
    </location>
</feature>
<organism evidence="10 11">
    <name type="scientific">Ramlibacter albus</name>
    <dbReference type="NCBI Taxonomy" id="2079448"/>
    <lineage>
        <taxon>Bacteria</taxon>
        <taxon>Pseudomonadati</taxon>
        <taxon>Pseudomonadota</taxon>
        <taxon>Betaproteobacteria</taxon>
        <taxon>Burkholderiales</taxon>
        <taxon>Comamonadaceae</taxon>
        <taxon>Ramlibacter</taxon>
    </lineage>
</organism>
<sequence>MLASASFVSTLRPTPAQRRAAIGVALLSAVFFVAVAPFAKVPLHQVPAFIPMYQSAIIVFDLITAVLLLGQYRILRAQSMLMLASGYIFSTLMATAHALSFPGLFAPGGIIGGGGQTTAWLYFLWHAGFPVFIVGYALSKPNGNTRPATGSPLRGIAASVAMAGVLAGALVALPTVFHDSMPRIMAGNSDAPTKVVVAILTWLVGLAALALVWRRRPHTVLDLWVMVVLCVWTADSALAAVLNQGRFDIGWYAGRAYGMLASGFVLGVLLLENGSLYARLAETNRLLAVKNGQLADASRLKTEFLANMSHELRTPLNAIIGFSEVLKDGVVGDLEPAQREYATEIHSSGQHLLSLINDVLDLSKIESGRMSLELEPVNIATLLEQALPIVREAAADRGVELQLDVPRDLGLIAVDARKTRQVVYNLLSNAVKFTTAAGRVVLRARRVGVERLETWQSDGPTELRLPPPTLECAEYLEITVQDNGIGIAPGDADRLFTMFSQLDSALSKDVEGSGLGLMLVSQLSRLHGGSVALGSTPGKGTQLVVWLPWREWTGGTPGSDAPGFSVDGGWNGETVLVVEDNDHAAELMRLHLEPEGFRVVRVATARAAIDWLAAGRPRLVLLDLLLPDMDGWDLLQHLKHPGSPTGQVPVIIVSIVPDVQRGLALGASAVLQKPFSREELLEAVQELVVPA</sequence>
<dbReference type="PROSITE" id="PS50109">
    <property type="entry name" value="HIS_KIN"/>
    <property type="match status" value="1"/>
</dbReference>
<dbReference type="Pfam" id="PF00512">
    <property type="entry name" value="HisKA"/>
    <property type="match status" value="1"/>
</dbReference>
<dbReference type="EC" id="2.7.13.3" evidence="2"/>
<evidence type="ECO:0000256" key="1">
    <source>
        <dbReference type="ARBA" id="ARBA00000085"/>
    </source>
</evidence>
<keyword evidence="4" id="KW-0808">Transferase</keyword>
<feature type="transmembrane region" description="Helical" evidence="7">
    <location>
        <begin position="195"/>
        <end position="213"/>
    </location>
</feature>
<keyword evidence="3 6" id="KW-0597">Phosphoprotein</keyword>
<evidence type="ECO:0000256" key="4">
    <source>
        <dbReference type="ARBA" id="ARBA00022679"/>
    </source>
</evidence>
<feature type="transmembrane region" description="Helical" evidence="7">
    <location>
        <begin position="81"/>
        <end position="99"/>
    </location>
</feature>
<dbReference type="InterPro" id="IPR003661">
    <property type="entry name" value="HisK_dim/P_dom"/>
</dbReference>
<dbReference type="AlphaFoldDB" id="A0A923S3G4"/>
<dbReference type="Proteomes" id="UP000596827">
    <property type="component" value="Unassembled WGS sequence"/>
</dbReference>
<dbReference type="SMART" id="SM00448">
    <property type="entry name" value="REC"/>
    <property type="match status" value="1"/>
</dbReference>
<feature type="transmembrane region" description="Helical" evidence="7">
    <location>
        <begin position="220"/>
        <end position="243"/>
    </location>
</feature>
<comment type="caution">
    <text evidence="10">The sequence shown here is derived from an EMBL/GenBank/DDBJ whole genome shotgun (WGS) entry which is preliminary data.</text>
</comment>
<feature type="domain" description="Histidine kinase" evidence="8">
    <location>
        <begin position="307"/>
        <end position="551"/>
    </location>
</feature>
<evidence type="ECO:0000256" key="7">
    <source>
        <dbReference type="SAM" id="Phobius"/>
    </source>
</evidence>
<dbReference type="InterPro" id="IPR003594">
    <property type="entry name" value="HATPase_dom"/>
</dbReference>
<reference evidence="10" key="1">
    <citation type="submission" date="2020-08" db="EMBL/GenBank/DDBJ databases">
        <title>Ramlibacter sp. GTP1 16S ribosomal RNA gene genome sequencing and assembly.</title>
        <authorList>
            <person name="Kang M."/>
        </authorList>
    </citation>
    <scope>NUCLEOTIDE SEQUENCE</scope>
    <source>
        <strain evidence="10">GTP1</strain>
    </source>
</reference>
<dbReference type="SUPFAM" id="SSF52172">
    <property type="entry name" value="CheY-like"/>
    <property type="match status" value="1"/>
</dbReference>
<proteinExistence type="predicted"/>
<dbReference type="PROSITE" id="PS50110">
    <property type="entry name" value="RESPONSE_REGULATORY"/>
    <property type="match status" value="1"/>
</dbReference>
<dbReference type="InterPro" id="IPR001789">
    <property type="entry name" value="Sig_transdc_resp-reg_receiver"/>
</dbReference>
<dbReference type="Gene3D" id="3.30.565.10">
    <property type="entry name" value="Histidine kinase-like ATPase, C-terminal domain"/>
    <property type="match status" value="1"/>
</dbReference>
<feature type="transmembrane region" description="Helical" evidence="7">
    <location>
        <begin position="20"/>
        <end position="39"/>
    </location>
</feature>
<evidence type="ECO:0000256" key="2">
    <source>
        <dbReference type="ARBA" id="ARBA00012438"/>
    </source>
</evidence>
<feature type="transmembrane region" description="Helical" evidence="7">
    <location>
        <begin position="51"/>
        <end position="69"/>
    </location>
</feature>
<protein>
    <recommendedName>
        <fullName evidence="2">histidine kinase</fullName>
        <ecNumber evidence="2">2.7.13.3</ecNumber>
    </recommendedName>
</protein>
<keyword evidence="5" id="KW-0418">Kinase</keyword>
<dbReference type="EMBL" id="JACORU010000006">
    <property type="protein sequence ID" value="MBC5766415.1"/>
    <property type="molecule type" value="Genomic_DNA"/>
</dbReference>
<feature type="transmembrane region" description="Helical" evidence="7">
    <location>
        <begin position="151"/>
        <end position="175"/>
    </location>
</feature>
<dbReference type="InterPro" id="IPR036890">
    <property type="entry name" value="HATPase_C_sf"/>
</dbReference>
<gene>
    <name evidence="10" type="ORF">H8R02_18240</name>
</gene>
<comment type="catalytic activity">
    <reaction evidence="1">
        <text>ATP + protein L-histidine = ADP + protein N-phospho-L-histidine.</text>
        <dbReference type="EC" id="2.7.13.3"/>
    </reaction>
</comment>
<dbReference type="InterPro" id="IPR033424">
    <property type="entry name" value="MASE4"/>
</dbReference>
<evidence type="ECO:0000256" key="3">
    <source>
        <dbReference type="ARBA" id="ARBA00022553"/>
    </source>
</evidence>
<dbReference type="InterPro" id="IPR036097">
    <property type="entry name" value="HisK_dim/P_sf"/>
</dbReference>
<dbReference type="PANTHER" id="PTHR43047">
    <property type="entry name" value="TWO-COMPONENT HISTIDINE PROTEIN KINASE"/>
    <property type="match status" value="1"/>
</dbReference>
<dbReference type="SMART" id="SM00387">
    <property type="entry name" value="HATPase_c"/>
    <property type="match status" value="1"/>
</dbReference>
<dbReference type="InterPro" id="IPR004358">
    <property type="entry name" value="Sig_transdc_His_kin-like_C"/>
</dbReference>
<name>A0A923S3G4_9BURK</name>
<dbReference type="SUPFAM" id="SSF55874">
    <property type="entry name" value="ATPase domain of HSP90 chaperone/DNA topoisomerase II/histidine kinase"/>
    <property type="match status" value="1"/>
</dbReference>
<evidence type="ECO:0000259" key="8">
    <source>
        <dbReference type="PROSITE" id="PS50109"/>
    </source>
</evidence>
<dbReference type="SMART" id="SM00388">
    <property type="entry name" value="HisKA"/>
    <property type="match status" value="1"/>
</dbReference>
<dbReference type="Gene3D" id="3.40.50.2300">
    <property type="match status" value="1"/>
</dbReference>
<keyword evidence="7" id="KW-1133">Transmembrane helix</keyword>
<evidence type="ECO:0000256" key="6">
    <source>
        <dbReference type="PROSITE-ProRule" id="PRU00169"/>
    </source>
</evidence>
<dbReference type="PRINTS" id="PR00344">
    <property type="entry name" value="BCTRLSENSOR"/>
</dbReference>
<dbReference type="CDD" id="cd00082">
    <property type="entry name" value="HisKA"/>
    <property type="match status" value="1"/>
</dbReference>
<feature type="transmembrane region" description="Helical" evidence="7">
    <location>
        <begin position="119"/>
        <end position="139"/>
    </location>
</feature>